<dbReference type="EMBL" id="JBEUOH010000018">
    <property type="protein sequence ID" value="KAL0870249.1"/>
    <property type="molecule type" value="Genomic_DNA"/>
</dbReference>
<proteinExistence type="predicted"/>
<feature type="domain" description="FP protein C-terminal" evidence="1">
    <location>
        <begin position="286"/>
        <end position="321"/>
    </location>
</feature>
<sequence>MFTSQCATCKDTVGHGPQCVVCKGNYHFNCCGISERGFSRLGGGRDSWICPACRDTNSSQIQDISSVPLSSGLPIERACSPGPLSSNQNSQDTILQDILAKITSLEKRFIAFQTIKSDVMQLKEDISDLKSTINTKIDGITQRVSEVENRLVPLEAVKSDVDGLKDLVRGLVADSSRNEQWVRRSNIQLNGIPYKNGENLITTVKRLAQLCGFPLNAETDIDFVTRVAVRNDAEAKKTKPVILKLQSRYKKDDFLAALRRLKIIKASDVGFTGSEEKIYANDHLSTKNKSLLQQAKMRAKEKGYAYCWVRNCTIMVRRNEKFSSSAHYV</sequence>
<evidence type="ECO:0000313" key="2">
    <source>
        <dbReference type="EMBL" id="KAL0870249.1"/>
    </source>
</evidence>
<dbReference type="Pfam" id="PF25298">
    <property type="entry name" value="Baculo_FP_2nd"/>
    <property type="match status" value="1"/>
</dbReference>
<dbReference type="InterPro" id="IPR013083">
    <property type="entry name" value="Znf_RING/FYVE/PHD"/>
</dbReference>
<dbReference type="Gene3D" id="3.30.40.10">
    <property type="entry name" value="Zinc/RING finger domain, C3HC4 (zinc finger)"/>
    <property type="match status" value="1"/>
</dbReference>
<accession>A0ABR3HIL0</accession>
<evidence type="ECO:0000313" key="3">
    <source>
        <dbReference type="Proteomes" id="UP001549920"/>
    </source>
</evidence>
<dbReference type="SUPFAM" id="SSF57903">
    <property type="entry name" value="FYVE/PHD zinc finger"/>
    <property type="match status" value="1"/>
</dbReference>
<protein>
    <recommendedName>
        <fullName evidence="1">FP protein C-terminal domain-containing protein</fullName>
    </recommendedName>
</protein>
<evidence type="ECO:0000259" key="1">
    <source>
        <dbReference type="Pfam" id="PF25298"/>
    </source>
</evidence>
<reference evidence="2 3" key="1">
    <citation type="submission" date="2024-06" db="EMBL/GenBank/DDBJ databases">
        <title>A chromosome-level genome assembly of beet webworm, Loxostege sticticalis.</title>
        <authorList>
            <person name="Zhang Y."/>
        </authorList>
    </citation>
    <scope>NUCLEOTIDE SEQUENCE [LARGE SCALE GENOMIC DNA]</scope>
    <source>
        <strain evidence="2">AQ026</strain>
        <tissue evidence="2">Whole body</tissue>
    </source>
</reference>
<keyword evidence="3" id="KW-1185">Reference proteome</keyword>
<name>A0ABR3HIL0_LOXSC</name>
<dbReference type="CDD" id="cd15489">
    <property type="entry name" value="PHD_SF"/>
    <property type="match status" value="1"/>
</dbReference>
<gene>
    <name evidence="2" type="ORF">ABMA27_005281</name>
</gene>
<comment type="caution">
    <text evidence="2">The sequence shown here is derived from an EMBL/GenBank/DDBJ whole genome shotgun (WGS) entry which is preliminary data.</text>
</comment>
<organism evidence="2 3">
    <name type="scientific">Loxostege sticticalis</name>
    <name type="common">Beet webworm moth</name>
    <dbReference type="NCBI Taxonomy" id="481309"/>
    <lineage>
        <taxon>Eukaryota</taxon>
        <taxon>Metazoa</taxon>
        <taxon>Ecdysozoa</taxon>
        <taxon>Arthropoda</taxon>
        <taxon>Hexapoda</taxon>
        <taxon>Insecta</taxon>
        <taxon>Pterygota</taxon>
        <taxon>Neoptera</taxon>
        <taxon>Endopterygota</taxon>
        <taxon>Lepidoptera</taxon>
        <taxon>Glossata</taxon>
        <taxon>Ditrysia</taxon>
        <taxon>Pyraloidea</taxon>
        <taxon>Crambidae</taxon>
        <taxon>Pyraustinae</taxon>
        <taxon>Loxostege</taxon>
    </lineage>
</organism>
<dbReference type="InterPro" id="IPR011011">
    <property type="entry name" value="Znf_FYVE_PHD"/>
</dbReference>
<dbReference type="Proteomes" id="UP001549920">
    <property type="component" value="Unassembled WGS sequence"/>
</dbReference>
<dbReference type="InterPro" id="IPR057251">
    <property type="entry name" value="FP_C"/>
</dbReference>